<protein>
    <submittedName>
        <fullName evidence="2">Uncharacterized protein</fullName>
    </submittedName>
</protein>
<dbReference type="PANTHER" id="PTHR38790:SF4">
    <property type="entry name" value="2EXR DOMAIN-CONTAINING PROTEIN"/>
    <property type="match status" value="1"/>
</dbReference>
<dbReference type="RefSeq" id="XP_038781709.1">
    <property type="nucleotide sequence ID" value="XM_038935705.1"/>
</dbReference>
<organism evidence="2 3">
    <name type="scientific">Alternaria burnsii</name>
    <dbReference type="NCBI Taxonomy" id="1187904"/>
    <lineage>
        <taxon>Eukaryota</taxon>
        <taxon>Fungi</taxon>
        <taxon>Dikarya</taxon>
        <taxon>Ascomycota</taxon>
        <taxon>Pezizomycotina</taxon>
        <taxon>Dothideomycetes</taxon>
        <taxon>Pleosporomycetidae</taxon>
        <taxon>Pleosporales</taxon>
        <taxon>Pleosporineae</taxon>
        <taxon>Pleosporaceae</taxon>
        <taxon>Alternaria</taxon>
        <taxon>Alternaria sect. Alternaria</taxon>
    </lineage>
</organism>
<reference evidence="2" key="1">
    <citation type="submission" date="2020-01" db="EMBL/GenBank/DDBJ databases">
        <authorList>
            <person name="Feng Z.H.Z."/>
        </authorList>
    </citation>
    <scope>NUCLEOTIDE SEQUENCE</scope>
    <source>
        <strain evidence="2">CBS107.38</strain>
    </source>
</reference>
<comment type="caution">
    <text evidence="2">The sequence shown here is derived from an EMBL/GenBank/DDBJ whole genome shotgun (WGS) entry which is preliminary data.</text>
</comment>
<name>A0A8H7EBC6_9PLEO</name>
<dbReference type="PANTHER" id="PTHR38790">
    <property type="entry name" value="2EXR DOMAIN-CONTAINING PROTEIN-RELATED"/>
    <property type="match status" value="1"/>
</dbReference>
<feature type="compositionally biased region" description="Polar residues" evidence="1">
    <location>
        <begin position="1"/>
        <end position="12"/>
    </location>
</feature>
<reference evidence="2" key="2">
    <citation type="submission" date="2020-08" db="EMBL/GenBank/DDBJ databases">
        <title>Draft Genome Sequence of Cumin Blight Pathogen Alternaria burnsii.</title>
        <authorList>
            <person name="Feng Z."/>
        </authorList>
    </citation>
    <scope>NUCLEOTIDE SEQUENCE</scope>
    <source>
        <strain evidence="2">CBS107.38</strain>
    </source>
</reference>
<proteinExistence type="predicted"/>
<evidence type="ECO:0000256" key="1">
    <source>
        <dbReference type="SAM" id="MobiDB-lite"/>
    </source>
</evidence>
<dbReference type="InterPro" id="IPR011009">
    <property type="entry name" value="Kinase-like_dom_sf"/>
</dbReference>
<dbReference type="Proteomes" id="UP000596902">
    <property type="component" value="Unassembled WGS sequence"/>
</dbReference>
<feature type="region of interest" description="Disordered" evidence="1">
    <location>
        <begin position="1"/>
        <end position="21"/>
    </location>
</feature>
<evidence type="ECO:0000313" key="3">
    <source>
        <dbReference type="Proteomes" id="UP000596902"/>
    </source>
</evidence>
<dbReference type="EMBL" id="JAAABM010000023">
    <property type="protein sequence ID" value="KAF7671333.1"/>
    <property type="molecule type" value="Genomic_DNA"/>
</dbReference>
<feature type="non-terminal residue" evidence="2">
    <location>
        <position position="1"/>
    </location>
</feature>
<dbReference type="AlphaFoldDB" id="A0A8H7EBC6"/>
<dbReference type="GeneID" id="62208883"/>
<evidence type="ECO:0000313" key="2">
    <source>
        <dbReference type="EMBL" id="KAF7671333.1"/>
    </source>
</evidence>
<gene>
    <name evidence="2" type="ORF">GT037_010658</name>
</gene>
<sequence>VLAVAPTNSSMATLPPHQMPQPLSPGDADLVASRNRLQSPLLRLPGEIRNRIYAFAFTVQRIQVVAVSARLVHLVWPEDWRGLKHSQLYPLSELISSIMVCRQFYTEASPLIPRLNEFCFIDPDDTQRFTEHMPQKFLEAIETVVMANCVPETLEGLQLMADITLPRMCGLKKIVVRPGVSFVGSFLHMQEVFRKMFVDVLRKGGIGLASTILGKSGREYVQREVLAEHKDPPSSIFKAESHGQSFVFNRVSKTFYDDSLRLAAGFSESRRLRMHVDSNDEENLLIYPYYQNTLLKLLQEDPEVSDAARKKILRQTAEAIQELYSKDWIHMGTAPEAQTGRGMSKASDVFSFGLVCIYTLGQEDAILIHKDSEVVKKNMYPEQRVLLRHFEFLGPPNERLLNWIDDEKWTKVLEKMNKLVRYRATISNVGGAQHVSFVTKDEPIPLYSGEFVGSNGTVDEWIQISDAISTYQSFASNLNRSGIRYQSQVFSYPSMLEGTEPYTTENDTVVETCVLEGKNLSFLRMTNALDGIWLLSVFQRRLREEGEGLNFDPDMANELLINTTISALALNKRFDMVNGTETRGFNAYRFENKLALILPYALYVENHGVLAMSGGFLQLLMTTTGRTSLEAVVTKGSGTLGGYENVSEALREMEVRFGELIEVSGEDLKVTDTLLNGHEEHADVQGDNRSQSGSVTMSGIERCENNVLVVQRAGFSTVDEMGQFRKKGE</sequence>
<dbReference type="SUPFAM" id="SSF56112">
    <property type="entry name" value="Protein kinase-like (PK-like)"/>
    <property type="match status" value="1"/>
</dbReference>
<accession>A0A8H7EBC6</accession>
<keyword evidence="3" id="KW-1185">Reference proteome</keyword>